<evidence type="ECO:0000256" key="1">
    <source>
        <dbReference type="SAM" id="MobiDB-lite"/>
    </source>
</evidence>
<feature type="region of interest" description="Disordered" evidence="1">
    <location>
        <begin position="1"/>
        <end position="38"/>
    </location>
</feature>
<dbReference type="EnsemblPlants" id="OMERI01G41380.1">
    <property type="protein sequence ID" value="OMERI01G41380.1"/>
    <property type="gene ID" value="OMERI01G41380"/>
</dbReference>
<proteinExistence type="predicted"/>
<keyword evidence="3" id="KW-1185">Reference proteome</keyword>
<evidence type="ECO:0000313" key="3">
    <source>
        <dbReference type="Proteomes" id="UP000008021"/>
    </source>
</evidence>
<dbReference type="Gramene" id="OMERI01G41390.1">
    <property type="protein sequence ID" value="OMERI01G41390.1"/>
    <property type="gene ID" value="OMERI01G41390"/>
</dbReference>
<dbReference type="Gramene" id="OMERI01G41380.1">
    <property type="protein sequence ID" value="OMERI01G41380.1"/>
    <property type="gene ID" value="OMERI01G41380"/>
</dbReference>
<organism evidence="2">
    <name type="scientific">Oryza meridionalis</name>
    <dbReference type="NCBI Taxonomy" id="40149"/>
    <lineage>
        <taxon>Eukaryota</taxon>
        <taxon>Viridiplantae</taxon>
        <taxon>Streptophyta</taxon>
        <taxon>Embryophyta</taxon>
        <taxon>Tracheophyta</taxon>
        <taxon>Spermatophyta</taxon>
        <taxon>Magnoliopsida</taxon>
        <taxon>Liliopsida</taxon>
        <taxon>Poales</taxon>
        <taxon>Poaceae</taxon>
        <taxon>BOP clade</taxon>
        <taxon>Oryzoideae</taxon>
        <taxon>Oryzeae</taxon>
        <taxon>Oryzinae</taxon>
        <taxon>Oryza</taxon>
    </lineage>
</organism>
<dbReference type="EnsemblPlants" id="OMERI01G41390.1">
    <property type="protein sequence ID" value="OMERI01G41390.1"/>
    <property type="gene ID" value="OMERI01G41390"/>
</dbReference>
<protein>
    <submittedName>
        <fullName evidence="2">Uncharacterized protein</fullName>
    </submittedName>
</protein>
<dbReference type="AlphaFoldDB" id="A0A0E0CD73"/>
<sequence length="59" mass="6486">MASGSSGSSQPGGKGEEFWEGLITNPPKDGEDNQIETRRRIDVTDVEVKRCDRPPLARD</sequence>
<evidence type="ECO:0000313" key="2">
    <source>
        <dbReference type="EnsemblPlants" id="OMERI01G41380.1"/>
    </source>
</evidence>
<reference evidence="2" key="2">
    <citation type="submission" date="2018-05" db="EMBL/GenBank/DDBJ databases">
        <title>OmerRS3 (Oryza meridionalis Reference Sequence Version 3).</title>
        <authorList>
            <person name="Zhang J."/>
            <person name="Kudrna D."/>
            <person name="Lee S."/>
            <person name="Talag J."/>
            <person name="Welchert J."/>
            <person name="Wing R.A."/>
        </authorList>
    </citation>
    <scope>NUCLEOTIDE SEQUENCE [LARGE SCALE GENOMIC DNA]</scope>
    <source>
        <strain evidence="2">OR44</strain>
    </source>
</reference>
<accession>A0A0E0CD73</accession>
<feature type="compositionally biased region" description="Basic and acidic residues" evidence="1">
    <location>
        <begin position="28"/>
        <end position="38"/>
    </location>
</feature>
<dbReference type="HOGENOM" id="CLU_2964809_0_0_1"/>
<name>A0A0E0CD73_9ORYZ</name>
<reference evidence="2" key="1">
    <citation type="submission" date="2015-04" db="UniProtKB">
        <authorList>
            <consortium name="EnsemblPlants"/>
        </authorList>
    </citation>
    <scope>IDENTIFICATION</scope>
</reference>
<feature type="compositionally biased region" description="Low complexity" evidence="1">
    <location>
        <begin position="1"/>
        <end position="11"/>
    </location>
</feature>
<dbReference type="Proteomes" id="UP000008021">
    <property type="component" value="Chromosome 1"/>
</dbReference>